<dbReference type="PROSITE" id="PS51257">
    <property type="entry name" value="PROKAR_LIPOPROTEIN"/>
    <property type="match status" value="1"/>
</dbReference>
<dbReference type="SUPFAM" id="SSF51261">
    <property type="entry name" value="Duplicated hybrid motif"/>
    <property type="match status" value="1"/>
</dbReference>
<dbReference type="Gene3D" id="2.30.30.40">
    <property type="entry name" value="SH3 Domains"/>
    <property type="match status" value="1"/>
</dbReference>
<protein>
    <submittedName>
        <fullName evidence="2">L-Ala--D-Glu endopeptidase</fullName>
        <ecNumber evidence="2">3.4.-.-</ecNumber>
    </submittedName>
</protein>
<dbReference type="Pfam" id="PF01551">
    <property type="entry name" value="Peptidase_M23"/>
    <property type="match status" value="1"/>
</dbReference>
<sequence>MKILKFTSILIVFLLSVISCDGLKIPKSIFETSERVKYERSFSGADSLLQNWKANYSIAKNSQLHIKDGYTAEVLPDSINLHALGYSLELKKGDLLIIETMKENSESKIFVDIIEENSNINESKSELIKRNRLTQFIENSGVHKVIIQPEIEFNRNFKLRIYTQPSLGFPVAGKGNRDVQSFWGASRDGGGRSHEGVDIFAAKGTPVVAIADGFVTRTGNQGLGGKQVWLRDAALGNSYYYAHLDSILTEDGRQVKLNDTLGWVGNTGNAAGGSPHLHFGIYTSGGAVDPYPYIRKRDMPKELTFTQKKFESEKYIKAGSNLRSGTGTDYKILKNVTAKTKAQVLAISGSWVHVKTSDNSEGFVLGDRLNDK</sequence>
<proteinExistence type="predicted"/>
<reference evidence="2" key="1">
    <citation type="submission" date="2020-12" db="EMBL/GenBank/DDBJ databases">
        <authorList>
            <person name="Rodrigo-Torres L."/>
            <person name="Arahal R. D."/>
            <person name="Lucena T."/>
        </authorList>
    </citation>
    <scope>NUCLEOTIDE SEQUENCE</scope>
    <source>
        <strain evidence="2">CECT 9390</strain>
    </source>
</reference>
<organism evidence="2 3">
    <name type="scientific">Chryseobacterium aquaeductus</name>
    <dbReference type="NCBI Taxonomy" id="2675056"/>
    <lineage>
        <taxon>Bacteria</taxon>
        <taxon>Pseudomonadati</taxon>
        <taxon>Bacteroidota</taxon>
        <taxon>Flavobacteriia</taxon>
        <taxon>Flavobacteriales</taxon>
        <taxon>Weeksellaceae</taxon>
        <taxon>Chryseobacterium group</taxon>
        <taxon>Chryseobacterium</taxon>
    </lineage>
</organism>
<dbReference type="InterPro" id="IPR050570">
    <property type="entry name" value="Cell_wall_metabolism_enzyme"/>
</dbReference>
<dbReference type="Proteomes" id="UP000662618">
    <property type="component" value="Unassembled WGS sequence"/>
</dbReference>
<dbReference type="InterPro" id="IPR003646">
    <property type="entry name" value="SH3-like_bac-type"/>
</dbReference>
<dbReference type="Pfam" id="PF08239">
    <property type="entry name" value="SH3_3"/>
    <property type="match status" value="1"/>
</dbReference>
<dbReference type="SMART" id="SM00287">
    <property type="entry name" value="SH3b"/>
    <property type="match status" value="1"/>
</dbReference>
<accession>A0A9N8QVK7</accession>
<dbReference type="AlphaFoldDB" id="A0A9N8QVK7"/>
<evidence type="ECO:0000259" key="1">
    <source>
        <dbReference type="SMART" id="SM00287"/>
    </source>
</evidence>
<dbReference type="GO" id="GO:0004222">
    <property type="term" value="F:metalloendopeptidase activity"/>
    <property type="evidence" value="ECO:0007669"/>
    <property type="project" value="TreeGrafter"/>
</dbReference>
<gene>
    <name evidence="2" type="primary">lytH</name>
    <name evidence="2" type="ORF">CHRY9390_02681</name>
</gene>
<comment type="caution">
    <text evidence="2">The sequence shown here is derived from an EMBL/GenBank/DDBJ whole genome shotgun (WGS) entry which is preliminary data.</text>
</comment>
<dbReference type="Gene3D" id="2.70.70.10">
    <property type="entry name" value="Glucose Permease (Domain IIA)"/>
    <property type="match status" value="1"/>
</dbReference>
<keyword evidence="3" id="KW-1185">Reference proteome</keyword>
<dbReference type="EC" id="3.4.-.-" evidence="2"/>
<dbReference type="InterPro" id="IPR016047">
    <property type="entry name" value="M23ase_b-sheet_dom"/>
</dbReference>
<evidence type="ECO:0000313" key="2">
    <source>
        <dbReference type="EMBL" id="CAD7813606.1"/>
    </source>
</evidence>
<evidence type="ECO:0000313" key="3">
    <source>
        <dbReference type="Proteomes" id="UP000662618"/>
    </source>
</evidence>
<dbReference type="InterPro" id="IPR011055">
    <property type="entry name" value="Dup_hybrid_motif"/>
</dbReference>
<feature type="domain" description="SH3b" evidence="1">
    <location>
        <begin position="311"/>
        <end position="372"/>
    </location>
</feature>
<dbReference type="CDD" id="cd12797">
    <property type="entry name" value="M23_peptidase"/>
    <property type="match status" value="1"/>
</dbReference>
<dbReference type="EMBL" id="CAJIMS010000001">
    <property type="protein sequence ID" value="CAD7813606.1"/>
    <property type="molecule type" value="Genomic_DNA"/>
</dbReference>
<name>A0A9N8QVK7_9FLAO</name>
<keyword evidence="2" id="KW-0378">Hydrolase</keyword>
<dbReference type="RefSeq" id="WP_162088925.1">
    <property type="nucleotide sequence ID" value="NZ_CAJIMS010000001.1"/>
</dbReference>
<dbReference type="PANTHER" id="PTHR21666">
    <property type="entry name" value="PEPTIDASE-RELATED"/>
    <property type="match status" value="1"/>
</dbReference>
<dbReference type="PANTHER" id="PTHR21666:SF268">
    <property type="entry name" value="PEPTIDASE M23 DOMAIN-CONTAINING PROTEIN"/>
    <property type="match status" value="1"/>
</dbReference>